<dbReference type="GO" id="GO:0000287">
    <property type="term" value="F:magnesium ion binding"/>
    <property type="evidence" value="ECO:0007669"/>
    <property type="project" value="UniProtKB-ARBA"/>
</dbReference>
<name>X8CPJ3_MYCIT</name>
<evidence type="ECO:0000259" key="2">
    <source>
        <dbReference type="Pfam" id="PF02775"/>
    </source>
</evidence>
<dbReference type="AlphaFoldDB" id="X8CPJ3"/>
<evidence type="ECO:0000256" key="1">
    <source>
        <dbReference type="ARBA" id="ARBA00023002"/>
    </source>
</evidence>
<dbReference type="InterPro" id="IPR051457">
    <property type="entry name" value="2-oxoacid:Fd_oxidoreductase"/>
</dbReference>
<dbReference type="InterPro" id="IPR009014">
    <property type="entry name" value="Transketo_C/PFOR_II"/>
</dbReference>
<dbReference type="EMBL" id="JAOG01000001">
    <property type="protein sequence ID" value="EUA58282.1"/>
    <property type="molecule type" value="Genomic_DNA"/>
</dbReference>
<evidence type="ECO:0000313" key="4">
    <source>
        <dbReference type="Proteomes" id="UP000020825"/>
    </source>
</evidence>
<dbReference type="GO" id="GO:0016625">
    <property type="term" value="F:oxidoreductase activity, acting on the aldehyde or oxo group of donors, iron-sulfur protein as acceptor"/>
    <property type="evidence" value="ECO:0007669"/>
    <property type="project" value="UniProtKB-ARBA"/>
</dbReference>
<gene>
    <name evidence="3" type="ORF">I550_1422</name>
</gene>
<proteinExistence type="predicted"/>
<dbReference type="PANTHER" id="PTHR48084:SF3">
    <property type="entry name" value="SUBUNIT OF PYRUVATE:FLAVODOXIN OXIDOREDUCTASE"/>
    <property type="match status" value="1"/>
</dbReference>
<protein>
    <submittedName>
        <fullName evidence="3">Thiamine pyrophosphate enzyme, C-terminal TPP binding domain protein</fullName>
    </submittedName>
</protein>
<keyword evidence="1" id="KW-0560">Oxidoreductase</keyword>
<dbReference type="PATRIC" id="fig|1299331.3.peg.1379"/>
<feature type="domain" description="Thiamine pyrophosphate enzyme TPP-binding" evidence="2">
    <location>
        <begin position="213"/>
        <end position="299"/>
    </location>
</feature>
<accession>X8CPJ3</accession>
<reference evidence="3 4" key="1">
    <citation type="submission" date="2013-12" db="EMBL/GenBank/DDBJ databases">
        <authorList>
            <person name="Zelazny A."/>
            <person name="Olivier K."/>
            <person name="Holland S."/>
            <person name="Lenaerts A."/>
            <person name="Ordway D."/>
            <person name="DeGroote M.A."/>
            <person name="Parker T."/>
            <person name="Sizemore C."/>
            <person name="Tallon L.J."/>
            <person name="Sadzewicz L.K."/>
            <person name="Sengamalay N."/>
            <person name="Fraser C.M."/>
            <person name="Hine E."/>
            <person name="Shefchek K.A."/>
            <person name="Das S.P."/>
            <person name="Tettelin H."/>
        </authorList>
    </citation>
    <scope>NUCLEOTIDE SEQUENCE [LARGE SCALE GENOMIC DNA]</scope>
    <source>
        <strain evidence="3 4">1956</strain>
    </source>
</reference>
<sequence>MLIGTNLAALEDSLITQRFPRALDYARANGLNVITEATSDDRIGIIATGKTYLDVREALSGLGLGDSASLARHGIRLIKLGMVNPVDPLIVRRFAIGLEEIIVVEEKRPFIEVAVKEVLYRHAHAPVVVGKTDHAGQSLFSPSGELDVDRVMAGLARRLGGFHHIEPAVRWTERSRPPARIELPVIARTPYFCSGCPHNSSTRTDKETLVGAGIGCHGLVMVMNEEQAGNVLGVTQMGGEGAQWIGMEPFIDRDHLVQNIGDGTFMHSGSLAVRAAVASGINITYRLLYNSAVAMTGGRPPPGQCRWLA</sequence>
<dbReference type="Proteomes" id="UP000020825">
    <property type="component" value="Unassembled WGS sequence"/>
</dbReference>
<dbReference type="SUPFAM" id="SSF52922">
    <property type="entry name" value="TK C-terminal domain-like"/>
    <property type="match status" value="1"/>
</dbReference>
<comment type="caution">
    <text evidence="3">The sequence shown here is derived from an EMBL/GenBank/DDBJ whole genome shotgun (WGS) entry which is preliminary data.</text>
</comment>
<dbReference type="Pfam" id="PF02775">
    <property type="entry name" value="TPP_enzyme_C"/>
    <property type="match status" value="1"/>
</dbReference>
<dbReference type="InterPro" id="IPR011766">
    <property type="entry name" value="TPP_enzyme_TPP-bd"/>
</dbReference>
<dbReference type="InterPro" id="IPR029061">
    <property type="entry name" value="THDP-binding"/>
</dbReference>
<dbReference type="SUPFAM" id="SSF52518">
    <property type="entry name" value="Thiamin diphosphate-binding fold (THDP-binding)"/>
    <property type="match status" value="1"/>
</dbReference>
<dbReference type="PANTHER" id="PTHR48084">
    <property type="entry name" value="2-OXOGLUTARATE OXIDOREDUCTASE SUBUNIT KORB-RELATED"/>
    <property type="match status" value="1"/>
</dbReference>
<evidence type="ECO:0000313" key="3">
    <source>
        <dbReference type="EMBL" id="EUA58282.1"/>
    </source>
</evidence>
<dbReference type="GO" id="GO:0030976">
    <property type="term" value="F:thiamine pyrophosphate binding"/>
    <property type="evidence" value="ECO:0007669"/>
    <property type="project" value="InterPro"/>
</dbReference>
<dbReference type="GO" id="GO:0045333">
    <property type="term" value="P:cellular respiration"/>
    <property type="evidence" value="ECO:0007669"/>
    <property type="project" value="UniProtKB-ARBA"/>
</dbReference>
<organism evidence="3 4">
    <name type="scientific">Mycobacterium intracellulare 1956</name>
    <dbReference type="NCBI Taxonomy" id="1299331"/>
    <lineage>
        <taxon>Bacteria</taxon>
        <taxon>Bacillati</taxon>
        <taxon>Actinomycetota</taxon>
        <taxon>Actinomycetes</taxon>
        <taxon>Mycobacteriales</taxon>
        <taxon>Mycobacteriaceae</taxon>
        <taxon>Mycobacterium</taxon>
        <taxon>Mycobacterium avium complex (MAC)</taxon>
    </lineage>
</organism>